<dbReference type="EMBL" id="FOJW01000002">
    <property type="protein sequence ID" value="SFA80468.1"/>
    <property type="molecule type" value="Genomic_DNA"/>
</dbReference>
<dbReference type="Gene3D" id="1.10.10.10">
    <property type="entry name" value="Winged helix-like DNA-binding domain superfamily/Winged helix DNA-binding domain"/>
    <property type="match status" value="1"/>
</dbReference>
<evidence type="ECO:0000259" key="5">
    <source>
        <dbReference type="PROSITE" id="PS50042"/>
    </source>
</evidence>
<dbReference type="AlphaFoldDB" id="A0A1I0VW98"/>
<dbReference type="InterPro" id="IPR012318">
    <property type="entry name" value="HTH_CRP"/>
</dbReference>
<dbReference type="RefSeq" id="WP_244535651.1">
    <property type="nucleotide sequence ID" value="NZ_FOJW01000002.1"/>
</dbReference>
<keyword evidence="8" id="KW-1185">Reference proteome</keyword>
<evidence type="ECO:0000256" key="2">
    <source>
        <dbReference type="ARBA" id="ARBA00023125"/>
    </source>
</evidence>
<keyword evidence="1" id="KW-0805">Transcription regulation</keyword>
<gene>
    <name evidence="7" type="ORF">SAMN04488072_1024</name>
</gene>
<dbReference type="InterPro" id="IPR000595">
    <property type="entry name" value="cNMP-bd_dom"/>
</dbReference>
<dbReference type="Pfam" id="PF00027">
    <property type="entry name" value="cNMP_binding"/>
    <property type="match status" value="1"/>
</dbReference>
<dbReference type="PROSITE" id="PS50042">
    <property type="entry name" value="CNMP_BINDING_3"/>
    <property type="match status" value="1"/>
</dbReference>
<evidence type="ECO:0000313" key="7">
    <source>
        <dbReference type="EMBL" id="SFA80468.1"/>
    </source>
</evidence>
<dbReference type="SUPFAM" id="SSF51206">
    <property type="entry name" value="cAMP-binding domain-like"/>
    <property type="match status" value="1"/>
</dbReference>
<name>A0A1I0VW98_9BACI</name>
<evidence type="ECO:0000256" key="1">
    <source>
        <dbReference type="ARBA" id="ARBA00023015"/>
    </source>
</evidence>
<sequence length="165" mass="18631">MPCRSFVFHQEGKVRIFKEIEADKDLTIFTRVAKDGFGEIGIFGGEYYSNSAKAIQHSSLYAIKRESIEEILSQSGGLSLHFTRWLAESLEASKAKIRDYIAFGSEGAVASVFIRYSNMYGIVTPEGIRITKPVLIQDISRHIAISRKTVSRIVNKWKEQGIIRN</sequence>
<dbReference type="GO" id="GO:0003677">
    <property type="term" value="F:DNA binding"/>
    <property type="evidence" value="ECO:0007669"/>
    <property type="project" value="UniProtKB-KW"/>
</dbReference>
<keyword evidence="2" id="KW-0238">DNA-binding</keyword>
<evidence type="ECO:0000256" key="3">
    <source>
        <dbReference type="ARBA" id="ARBA00023159"/>
    </source>
</evidence>
<dbReference type="GO" id="GO:0006355">
    <property type="term" value="P:regulation of DNA-templated transcription"/>
    <property type="evidence" value="ECO:0007669"/>
    <property type="project" value="InterPro"/>
</dbReference>
<dbReference type="SUPFAM" id="SSF46785">
    <property type="entry name" value="Winged helix' DNA-binding domain"/>
    <property type="match status" value="1"/>
</dbReference>
<feature type="domain" description="Cyclic nucleotide-binding" evidence="5">
    <location>
        <begin position="5"/>
        <end position="72"/>
    </location>
</feature>
<protein>
    <submittedName>
        <fullName evidence="7">CRP/FNR family transcriptional regulator, anaerobic regulatory protein</fullName>
    </submittedName>
</protein>
<feature type="domain" description="HTH crp-type" evidence="6">
    <location>
        <begin position="103"/>
        <end position="165"/>
    </location>
</feature>
<dbReference type="InterPro" id="IPR014710">
    <property type="entry name" value="RmlC-like_jellyroll"/>
</dbReference>
<evidence type="ECO:0000259" key="6">
    <source>
        <dbReference type="PROSITE" id="PS51063"/>
    </source>
</evidence>
<keyword evidence="4" id="KW-0804">Transcription</keyword>
<organism evidence="7 8">
    <name type="scientific">Lentibacillus halodurans</name>
    <dbReference type="NCBI Taxonomy" id="237679"/>
    <lineage>
        <taxon>Bacteria</taxon>
        <taxon>Bacillati</taxon>
        <taxon>Bacillota</taxon>
        <taxon>Bacilli</taxon>
        <taxon>Bacillales</taxon>
        <taxon>Bacillaceae</taxon>
        <taxon>Lentibacillus</taxon>
    </lineage>
</organism>
<dbReference type="InterPro" id="IPR036390">
    <property type="entry name" value="WH_DNA-bd_sf"/>
</dbReference>
<accession>A0A1I0VW98</accession>
<proteinExistence type="predicted"/>
<dbReference type="InterPro" id="IPR018490">
    <property type="entry name" value="cNMP-bd_dom_sf"/>
</dbReference>
<dbReference type="PROSITE" id="PS51063">
    <property type="entry name" value="HTH_CRP_2"/>
    <property type="match status" value="1"/>
</dbReference>
<dbReference type="InterPro" id="IPR036388">
    <property type="entry name" value="WH-like_DNA-bd_sf"/>
</dbReference>
<evidence type="ECO:0000313" key="8">
    <source>
        <dbReference type="Proteomes" id="UP000198642"/>
    </source>
</evidence>
<keyword evidence="3" id="KW-0010">Activator</keyword>
<dbReference type="Pfam" id="PF13545">
    <property type="entry name" value="HTH_Crp_2"/>
    <property type="match status" value="1"/>
</dbReference>
<dbReference type="STRING" id="237679.SAMN04488072_1024"/>
<dbReference type="Gene3D" id="2.60.120.10">
    <property type="entry name" value="Jelly Rolls"/>
    <property type="match status" value="1"/>
</dbReference>
<evidence type="ECO:0000256" key="4">
    <source>
        <dbReference type="ARBA" id="ARBA00023163"/>
    </source>
</evidence>
<dbReference type="Proteomes" id="UP000198642">
    <property type="component" value="Unassembled WGS sequence"/>
</dbReference>
<reference evidence="7 8" key="1">
    <citation type="submission" date="2016-10" db="EMBL/GenBank/DDBJ databases">
        <authorList>
            <person name="de Groot N.N."/>
        </authorList>
    </citation>
    <scope>NUCLEOTIDE SEQUENCE [LARGE SCALE GENOMIC DNA]</scope>
    <source>
        <strain evidence="7 8">CGMCC 1.3702</strain>
    </source>
</reference>